<accession>A0ABS5A3D3</accession>
<sequence>MTNITGQTPPSKTNQVASLITAAPRAGFAVVVESSKDDFTNGARGLREWPNVQLCDLER</sequence>
<organism evidence="1 2">
    <name type="scientific">Mycolicibacterium lutetiense</name>
    <dbReference type="NCBI Taxonomy" id="1641992"/>
    <lineage>
        <taxon>Bacteria</taxon>
        <taxon>Bacillati</taxon>
        <taxon>Actinomycetota</taxon>
        <taxon>Actinomycetes</taxon>
        <taxon>Mycobacteriales</taxon>
        <taxon>Mycobacteriaceae</taxon>
        <taxon>Mycolicibacterium</taxon>
    </lineage>
</organism>
<gene>
    <name evidence="1" type="ORF">JOF57_006246</name>
</gene>
<evidence type="ECO:0000313" key="1">
    <source>
        <dbReference type="EMBL" id="MBP2456270.1"/>
    </source>
</evidence>
<dbReference type="EMBL" id="JAGIOP010000003">
    <property type="protein sequence ID" value="MBP2456270.1"/>
    <property type="molecule type" value="Genomic_DNA"/>
</dbReference>
<dbReference type="RefSeq" id="WP_209923950.1">
    <property type="nucleotide sequence ID" value="NZ_JAGIOP010000003.1"/>
</dbReference>
<dbReference type="Proteomes" id="UP000694460">
    <property type="component" value="Unassembled WGS sequence"/>
</dbReference>
<comment type="caution">
    <text evidence="1">The sequence shown here is derived from an EMBL/GenBank/DDBJ whole genome shotgun (WGS) entry which is preliminary data.</text>
</comment>
<name>A0ABS5A3D3_9MYCO</name>
<protein>
    <submittedName>
        <fullName evidence="1">Uncharacterized protein</fullName>
    </submittedName>
</protein>
<evidence type="ECO:0000313" key="2">
    <source>
        <dbReference type="Proteomes" id="UP000694460"/>
    </source>
</evidence>
<reference evidence="1 2" key="1">
    <citation type="submission" date="2021-03" db="EMBL/GenBank/DDBJ databases">
        <title>Sequencing the genomes of 1000 actinobacteria strains.</title>
        <authorList>
            <person name="Klenk H.-P."/>
        </authorList>
    </citation>
    <scope>NUCLEOTIDE SEQUENCE [LARGE SCALE GENOMIC DNA]</scope>
    <source>
        <strain evidence="1 2">DSM 46713</strain>
    </source>
</reference>
<keyword evidence="2" id="KW-1185">Reference proteome</keyword>
<proteinExistence type="predicted"/>